<accession>A0A0G1KJC0</accession>
<reference evidence="1 2" key="1">
    <citation type="journal article" date="2015" name="Nature">
        <title>rRNA introns, odd ribosomes, and small enigmatic genomes across a large radiation of phyla.</title>
        <authorList>
            <person name="Brown C.T."/>
            <person name="Hug L.A."/>
            <person name="Thomas B.C."/>
            <person name="Sharon I."/>
            <person name="Castelle C.J."/>
            <person name="Singh A."/>
            <person name="Wilkins M.J."/>
            <person name="Williams K.H."/>
            <person name="Banfield J.F."/>
        </authorList>
    </citation>
    <scope>NUCLEOTIDE SEQUENCE [LARGE SCALE GENOMIC DNA]</scope>
</reference>
<organism evidence="1 2">
    <name type="scientific">Candidatus Giovannonibacteria bacterium GW2011_GWB1_44_23</name>
    <dbReference type="NCBI Taxonomy" id="1618652"/>
    <lineage>
        <taxon>Bacteria</taxon>
        <taxon>Candidatus Giovannoniibacteriota</taxon>
    </lineage>
</organism>
<dbReference type="AlphaFoldDB" id="A0A0G1KJC0"/>
<name>A0A0G1KJC0_9BACT</name>
<proteinExistence type="predicted"/>
<protein>
    <submittedName>
        <fullName evidence="1">Uncharacterized protein</fullName>
    </submittedName>
</protein>
<evidence type="ECO:0000313" key="1">
    <source>
        <dbReference type="EMBL" id="KKT56407.1"/>
    </source>
</evidence>
<sequence>MDSVYFEIRKQKASEIYNKQRTIHNPYFNSDVILNSDGFHHLQFSARRERNKKEQLLKFSLLPLAIEVIKNAGTIQEYRKALITVGKKAKDGFARAKEAEYWGFVAIVGESKIKIRVILRRIGDGNIIFWSVMSDSKLKGGQKLYNIGIEDE</sequence>
<gene>
    <name evidence="1" type="ORF">UW49_C0014G0021</name>
</gene>
<evidence type="ECO:0000313" key="2">
    <source>
        <dbReference type="Proteomes" id="UP000033977"/>
    </source>
</evidence>
<comment type="caution">
    <text evidence="1">The sequence shown here is derived from an EMBL/GenBank/DDBJ whole genome shotgun (WGS) entry which is preliminary data.</text>
</comment>
<dbReference type="EMBL" id="LCIN01000014">
    <property type="protein sequence ID" value="KKT56407.1"/>
    <property type="molecule type" value="Genomic_DNA"/>
</dbReference>
<dbReference type="Proteomes" id="UP000033977">
    <property type="component" value="Unassembled WGS sequence"/>
</dbReference>